<dbReference type="GO" id="GO:0051301">
    <property type="term" value="P:cell division"/>
    <property type="evidence" value="ECO:0007669"/>
    <property type="project" value="UniProtKB-KW"/>
</dbReference>
<evidence type="ECO:0000313" key="11">
    <source>
        <dbReference type="Proteomes" id="UP000301751"/>
    </source>
</evidence>
<keyword evidence="5" id="KW-1133">Transmembrane helix</keyword>
<accession>A0A480AT04</accession>
<keyword evidence="11" id="KW-1185">Reference proteome</keyword>
<reference evidence="11" key="1">
    <citation type="submission" date="2019-03" db="EMBL/GenBank/DDBJ databases">
        <title>Aquabacterium pictum sp.nov., the first bacteriochlorophyll a-containing freshwater bacterium in the genus Aquabacterium of the class Betaproteobacteria.</title>
        <authorList>
            <person name="Hirose S."/>
            <person name="Tank M."/>
            <person name="Hara E."/>
            <person name="Tamaki H."/>
            <person name="Takaichi S."/>
            <person name="Haruta S."/>
            <person name="Hanada S."/>
        </authorList>
    </citation>
    <scope>NUCLEOTIDE SEQUENCE [LARGE SCALE GENOMIC DNA]</scope>
    <source>
        <strain evidence="11">W35</strain>
    </source>
</reference>
<dbReference type="RefSeq" id="WP_137733832.1">
    <property type="nucleotide sequence ID" value="NZ_BJCL01000008.1"/>
</dbReference>
<comment type="caution">
    <text evidence="10">The sequence shown here is derived from an EMBL/GenBank/DDBJ whole genome shotgun (WGS) entry which is preliminary data.</text>
</comment>
<evidence type="ECO:0000256" key="6">
    <source>
        <dbReference type="ARBA" id="ARBA00023136"/>
    </source>
</evidence>
<dbReference type="Pfam" id="PF04999">
    <property type="entry name" value="FtsL"/>
    <property type="match status" value="1"/>
</dbReference>
<keyword evidence="7" id="KW-0131">Cell cycle</keyword>
<dbReference type="EMBL" id="BJCL01000008">
    <property type="protein sequence ID" value="GCL64096.1"/>
    <property type="molecule type" value="Genomic_DNA"/>
</dbReference>
<dbReference type="InterPro" id="IPR011922">
    <property type="entry name" value="Cell_div_FtsL"/>
</dbReference>
<comment type="subcellular location">
    <subcellularLocation>
        <location evidence="1">Cell membrane</location>
        <topology evidence="1">Single-pass type II membrane protein</topology>
    </subcellularLocation>
</comment>
<evidence type="ECO:0000256" key="5">
    <source>
        <dbReference type="ARBA" id="ARBA00022989"/>
    </source>
</evidence>
<proteinExistence type="predicted"/>
<evidence type="ECO:0000256" key="1">
    <source>
        <dbReference type="ARBA" id="ARBA00004401"/>
    </source>
</evidence>
<evidence type="ECO:0000313" key="10">
    <source>
        <dbReference type="EMBL" id="GCL64096.1"/>
    </source>
</evidence>
<dbReference type="NCBIfam" id="TIGR02209">
    <property type="entry name" value="ftsL_broad"/>
    <property type="match status" value="1"/>
</dbReference>
<dbReference type="GO" id="GO:0005886">
    <property type="term" value="C:plasma membrane"/>
    <property type="evidence" value="ECO:0007669"/>
    <property type="project" value="UniProtKB-SubCell"/>
</dbReference>
<evidence type="ECO:0000256" key="9">
    <source>
        <dbReference type="SAM" id="MobiDB-lite"/>
    </source>
</evidence>
<dbReference type="AlphaFoldDB" id="A0A480AT04"/>
<evidence type="ECO:0000256" key="3">
    <source>
        <dbReference type="ARBA" id="ARBA00022618"/>
    </source>
</evidence>
<dbReference type="OrthoDB" id="5298556at2"/>
<feature type="compositionally biased region" description="Low complexity" evidence="9">
    <location>
        <begin position="85"/>
        <end position="95"/>
    </location>
</feature>
<keyword evidence="4" id="KW-0812">Transmembrane</keyword>
<keyword evidence="2" id="KW-1003">Cell membrane</keyword>
<evidence type="ECO:0000256" key="8">
    <source>
        <dbReference type="NCBIfam" id="TIGR02209"/>
    </source>
</evidence>
<evidence type="ECO:0000256" key="4">
    <source>
        <dbReference type="ARBA" id="ARBA00022692"/>
    </source>
</evidence>
<gene>
    <name evidence="10" type="ORF">AQPW35_31770</name>
</gene>
<dbReference type="Proteomes" id="UP000301751">
    <property type="component" value="Unassembled WGS sequence"/>
</dbReference>
<feature type="region of interest" description="Disordered" evidence="9">
    <location>
        <begin position="85"/>
        <end position="106"/>
    </location>
</feature>
<sequence length="106" mass="11315">MTKLNVLLLIAVIASALVLVKTAYDARRLFTADHRADVEAGRLQGEHKRLEAERELQATNQRVDKSARERLKMTTATPAVTMYESAPASSPAATAGGLVAASGARP</sequence>
<evidence type="ECO:0000256" key="7">
    <source>
        <dbReference type="ARBA" id="ARBA00023306"/>
    </source>
</evidence>
<evidence type="ECO:0000256" key="2">
    <source>
        <dbReference type="ARBA" id="ARBA00022475"/>
    </source>
</evidence>
<name>A0A480AT04_9BURK</name>
<protein>
    <recommendedName>
        <fullName evidence="8">Cell division protein FtsL</fullName>
    </recommendedName>
</protein>
<keyword evidence="6" id="KW-0472">Membrane</keyword>
<organism evidence="10 11">
    <name type="scientific">Pseudaquabacterium pictum</name>
    <dbReference type="NCBI Taxonomy" id="2315236"/>
    <lineage>
        <taxon>Bacteria</taxon>
        <taxon>Pseudomonadati</taxon>
        <taxon>Pseudomonadota</taxon>
        <taxon>Betaproteobacteria</taxon>
        <taxon>Burkholderiales</taxon>
        <taxon>Sphaerotilaceae</taxon>
        <taxon>Pseudaquabacterium</taxon>
    </lineage>
</organism>
<keyword evidence="3" id="KW-0132">Cell division</keyword>